<sequence>MENGLGEPAGCGLYKPPQAGHQNHIINGRRSMCPHGGLSFERPHDLWPSSACDPSVTMHSCRTLQLLSRDLPVRMTSGLPYDPSLFG</sequence>
<dbReference type="HOGENOM" id="CLU_2486370_0_0_1"/>
<gene>
    <name evidence="1" type="ORF">AMTR_s00128p00060360</name>
</gene>
<reference evidence="2" key="1">
    <citation type="journal article" date="2013" name="Science">
        <title>The Amborella genome and the evolution of flowering plants.</title>
        <authorList>
            <consortium name="Amborella Genome Project"/>
        </authorList>
    </citation>
    <scope>NUCLEOTIDE SEQUENCE [LARGE SCALE GENOMIC DNA]</scope>
</reference>
<dbReference type="Proteomes" id="UP000017836">
    <property type="component" value="Unassembled WGS sequence"/>
</dbReference>
<name>W1NPF1_AMBTC</name>
<dbReference type="EMBL" id="KI396767">
    <property type="protein sequence ID" value="ERM96820.1"/>
    <property type="molecule type" value="Genomic_DNA"/>
</dbReference>
<evidence type="ECO:0000313" key="2">
    <source>
        <dbReference type="Proteomes" id="UP000017836"/>
    </source>
</evidence>
<keyword evidence="2" id="KW-1185">Reference proteome</keyword>
<dbReference type="Gramene" id="ERM96820">
    <property type="protein sequence ID" value="ERM96820"/>
    <property type="gene ID" value="AMTR_s00128p00060360"/>
</dbReference>
<organism evidence="1 2">
    <name type="scientific">Amborella trichopoda</name>
    <dbReference type="NCBI Taxonomy" id="13333"/>
    <lineage>
        <taxon>Eukaryota</taxon>
        <taxon>Viridiplantae</taxon>
        <taxon>Streptophyta</taxon>
        <taxon>Embryophyta</taxon>
        <taxon>Tracheophyta</taxon>
        <taxon>Spermatophyta</taxon>
        <taxon>Magnoliopsida</taxon>
        <taxon>Amborellales</taxon>
        <taxon>Amborellaceae</taxon>
        <taxon>Amborella</taxon>
    </lineage>
</organism>
<dbReference type="AlphaFoldDB" id="W1NPF1"/>
<evidence type="ECO:0000313" key="1">
    <source>
        <dbReference type="EMBL" id="ERM96820.1"/>
    </source>
</evidence>
<protein>
    <submittedName>
        <fullName evidence="1">Uncharacterized protein</fullName>
    </submittedName>
</protein>
<accession>W1NPF1</accession>
<proteinExistence type="predicted"/>